<comment type="caution">
    <text evidence="1">The sequence shown here is derived from an EMBL/GenBank/DDBJ whole genome shotgun (WGS) entry which is preliminary data.</text>
</comment>
<organism evidence="1 2">
    <name type="scientific">Cymbomonas tetramitiformis</name>
    <dbReference type="NCBI Taxonomy" id="36881"/>
    <lineage>
        <taxon>Eukaryota</taxon>
        <taxon>Viridiplantae</taxon>
        <taxon>Chlorophyta</taxon>
        <taxon>Pyramimonadophyceae</taxon>
        <taxon>Pyramimonadales</taxon>
        <taxon>Pyramimonadaceae</taxon>
        <taxon>Cymbomonas</taxon>
    </lineage>
</organism>
<sequence>MSDSDSDDEYVEVRSNVKGIELTVSRRNLEREDYVDPCFFDEDYSIAASTGFTVWDGSWAFIKLLNTISSENGPAEEFIAKLRGARVVELGSGTGLGGLSAAAAGSHVLLTDLPQVTEGMLIKNIEKNSGGEFQGIGSAEDSGAWRNAATIGLGSAAPLSLDWRKSIQDQVAENDPRTAELILAVETVWLIELIEPFVNTTVALMHGTKNPPCYFLNGERAKATSETFASMQQVATAFEDAGCVVRQLCDIPTDDPGKPTKLYEIRLLEDV</sequence>
<dbReference type="AlphaFoldDB" id="A0AAE0FPT1"/>
<dbReference type="Pfam" id="PF10294">
    <property type="entry name" value="Methyltransf_16"/>
    <property type="match status" value="1"/>
</dbReference>
<accession>A0AAE0FPT1</accession>
<dbReference type="SUPFAM" id="SSF53335">
    <property type="entry name" value="S-adenosyl-L-methionine-dependent methyltransferases"/>
    <property type="match status" value="1"/>
</dbReference>
<keyword evidence="2" id="KW-1185">Reference proteome</keyword>
<gene>
    <name evidence="1" type="ORF">CYMTET_27645</name>
</gene>
<name>A0AAE0FPT1_9CHLO</name>
<dbReference type="PANTHER" id="PTHR14614">
    <property type="entry name" value="HEPATOCELLULAR CARCINOMA-ASSOCIATED ANTIGEN"/>
    <property type="match status" value="1"/>
</dbReference>
<dbReference type="Gene3D" id="3.40.50.150">
    <property type="entry name" value="Vaccinia Virus protein VP39"/>
    <property type="match status" value="1"/>
</dbReference>
<evidence type="ECO:0000313" key="1">
    <source>
        <dbReference type="EMBL" id="KAK3263562.1"/>
    </source>
</evidence>
<proteinExistence type="predicted"/>
<dbReference type="PANTHER" id="PTHR14614:SF157">
    <property type="entry name" value="METHYLTRANSFERASE TYPE 12 DOMAIN-CONTAINING PROTEIN"/>
    <property type="match status" value="1"/>
</dbReference>
<reference evidence="1 2" key="1">
    <citation type="journal article" date="2015" name="Genome Biol. Evol.">
        <title>Comparative Genomics of a Bacterivorous Green Alga Reveals Evolutionary Causalities and Consequences of Phago-Mixotrophic Mode of Nutrition.</title>
        <authorList>
            <person name="Burns J.A."/>
            <person name="Paasch A."/>
            <person name="Narechania A."/>
            <person name="Kim E."/>
        </authorList>
    </citation>
    <scope>NUCLEOTIDE SEQUENCE [LARGE SCALE GENOMIC DNA]</scope>
    <source>
        <strain evidence="1 2">PLY_AMNH</strain>
    </source>
</reference>
<dbReference type="Proteomes" id="UP001190700">
    <property type="component" value="Unassembled WGS sequence"/>
</dbReference>
<dbReference type="InterPro" id="IPR029063">
    <property type="entry name" value="SAM-dependent_MTases_sf"/>
</dbReference>
<dbReference type="EMBL" id="LGRX02015278">
    <property type="protein sequence ID" value="KAK3263562.1"/>
    <property type="molecule type" value="Genomic_DNA"/>
</dbReference>
<protein>
    <submittedName>
        <fullName evidence="1">Uncharacterized protein</fullName>
    </submittedName>
</protein>
<dbReference type="InterPro" id="IPR019410">
    <property type="entry name" value="Methyltransf_16"/>
</dbReference>
<evidence type="ECO:0000313" key="2">
    <source>
        <dbReference type="Proteomes" id="UP001190700"/>
    </source>
</evidence>